<dbReference type="Proteomes" id="UP000241818">
    <property type="component" value="Unassembled WGS sequence"/>
</dbReference>
<feature type="signal peptide" evidence="1">
    <location>
        <begin position="1"/>
        <end position="16"/>
    </location>
</feature>
<organism evidence="2 3">
    <name type="scientific">Amorphotheca resinae ATCC 22711</name>
    <dbReference type="NCBI Taxonomy" id="857342"/>
    <lineage>
        <taxon>Eukaryota</taxon>
        <taxon>Fungi</taxon>
        <taxon>Dikarya</taxon>
        <taxon>Ascomycota</taxon>
        <taxon>Pezizomycotina</taxon>
        <taxon>Leotiomycetes</taxon>
        <taxon>Helotiales</taxon>
        <taxon>Amorphothecaceae</taxon>
        <taxon>Amorphotheca</taxon>
    </lineage>
</organism>
<name>A0A2T3BEH7_AMORE</name>
<keyword evidence="1" id="KW-0732">Signal</keyword>
<reference evidence="2 3" key="1">
    <citation type="journal article" date="2018" name="New Phytol.">
        <title>Comparative genomics and transcriptomics depict ericoid mycorrhizal fungi as versatile saprotrophs and plant mutualists.</title>
        <authorList>
            <person name="Martino E."/>
            <person name="Morin E."/>
            <person name="Grelet G.A."/>
            <person name="Kuo A."/>
            <person name="Kohler A."/>
            <person name="Daghino S."/>
            <person name="Barry K.W."/>
            <person name="Cichocki N."/>
            <person name="Clum A."/>
            <person name="Dockter R.B."/>
            <person name="Hainaut M."/>
            <person name="Kuo R.C."/>
            <person name="LaButti K."/>
            <person name="Lindahl B.D."/>
            <person name="Lindquist E.A."/>
            <person name="Lipzen A."/>
            <person name="Khouja H.R."/>
            <person name="Magnuson J."/>
            <person name="Murat C."/>
            <person name="Ohm R.A."/>
            <person name="Singer S.W."/>
            <person name="Spatafora J.W."/>
            <person name="Wang M."/>
            <person name="Veneault-Fourrey C."/>
            <person name="Henrissat B."/>
            <person name="Grigoriev I.V."/>
            <person name="Martin F.M."/>
            <person name="Perotto S."/>
        </authorList>
    </citation>
    <scope>NUCLEOTIDE SEQUENCE [LARGE SCALE GENOMIC DNA]</scope>
    <source>
        <strain evidence="2 3">ATCC 22711</strain>
    </source>
</reference>
<evidence type="ECO:0008006" key="4">
    <source>
        <dbReference type="Google" id="ProtNLM"/>
    </source>
</evidence>
<dbReference type="RefSeq" id="XP_024725258.1">
    <property type="nucleotide sequence ID" value="XM_024866152.1"/>
</dbReference>
<accession>A0A2T3BEH7</accession>
<feature type="chain" id="PRO_5015765943" description="AA1-like domain-containing protein" evidence="1">
    <location>
        <begin position="17"/>
        <end position="144"/>
    </location>
</feature>
<evidence type="ECO:0000313" key="3">
    <source>
        <dbReference type="Proteomes" id="UP000241818"/>
    </source>
</evidence>
<keyword evidence="3" id="KW-1185">Reference proteome</keyword>
<protein>
    <recommendedName>
        <fullName evidence="4">AA1-like domain-containing protein</fullName>
    </recommendedName>
</protein>
<dbReference type="GeneID" id="36574233"/>
<dbReference type="AlphaFoldDB" id="A0A2T3BEH7"/>
<dbReference type="OrthoDB" id="3551593at2759"/>
<gene>
    <name evidence="2" type="ORF">M430DRAFT_32349</name>
</gene>
<dbReference type="InParanoid" id="A0A2T3BEH7"/>
<evidence type="ECO:0000313" key="2">
    <source>
        <dbReference type="EMBL" id="PSS27733.1"/>
    </source>
</evidence>
<proteinExistence type="predicted"/>
<dbReference type="EMBL" id="KZ679006">
    <property type="protein sequence ID" value="PSS27733.1"/>
    <property type="molecule type" value="Genomic_DNA"/>
</dbReference>
<evidence type="ECO:0000256" key="1">
    <source>
        <dbReference type="SAM" id="SignalP"/>
    </source>
</evidence>
<sequence length="144" mass="15418">MLSGYFFLPFAVLSSALPSYIRDTTCSEPTTFTVRDLGIFTPSSSNTGPSRISFEVDNTTCSSNTILNPKNATACADTHYSYFWDGSSLTVQQVYTPCDNPTGLALVKGTISDIALDCIPVESPYPLGDGTLCQTPTGELSGEY</sequence>